<dbReference type="InterPro" id="IPR050951">
    <property type="entry name" value="Retrovirus_Pol_polyprotein"/>
</dbReference>
<protein>
    <submittedName>
        <fullName evidence="3">Retrotransposon protein, putative, ty3-gypsy subclass</fullName>
    </submittedName>
</protein>
<reference evidence="3" key="1">
    <citation type="journal article" date="2022" name="Int. J. Mol. Sci.">
        <title>Draft Genome of Tanacetum Coccineum: Genomic Comparison of Closely Related Tanacetum-Family Plants.</title>
        <authorList>
            <person name="Yamashiro T."/>
            <person name="Shiraishi A."/>
            <person name="Nakayama K."/>
            <person name="Satake H."/>
        </authorList>
    </citation>
    <scope>NUCLEOTIDE SEQUENCE</scope>
</reference>
<dbReference type="InterPro" id="IPR043502">
    <property type="entry name" value="DNA/RNA_pol_sf"/>
</dbReference>
<dbReference type="InterPro" id="IPR041577">
    <property type="entry name" value="RT_RNaseH_2"/>
</dbReference>
<gene>
    <name evidence="3" type="ORF">Tco_0726534</name>
</gene>
<keyword evidence="4" id="KW-1185">Reference proteome</keyword>
<organism evidence="3 4">
    <name type="scientific">Tanacetum coccineum</name>
    <dbReference type="NCBI Taxonomy" id="301880"/>
    <lineage>
        <taxon>Eukaryota</taxon>
        <taxon>Viridiplantae</taxon>
        <taxon>Streptophyta</taxon>
        <taxon>Embryophyta</taxon>
        <taxon>Tracheophyta</taxon>
        <taxon>Spermatophyta</taxon>
        <taxon>Magnoliopsida</taxon>
        <taxon>eudicotyledons</taxon>
        <taxon>Gunneridae</taxon>
        <taxon>Pentapetalae</taxon>
        <taxon>asterids</taxon>
        <taxon>campanulids</taxon>
        <taxon>Asterales</taxon>
        <taxon>Asteraceae</taxon>
        <taxon>Asteroideae</taxon>
        <taxon>Anthemideae</taxon>
        <taxon>Anthemidinae</taxon>
        <taxon>Tanacetum</taxon>
    </lineage>
</organism>
<dbReference type="InterPro" id="IPR043128">
    <property type="entry name" value="Rev_trsase/Diguanyl_cyclase"/>
</dbReference>
<dbReference type="PANTHER" id="PTHR37984:SF5">
    <property type="entry name" value="PROTEIN NYNRIN-LIKE"/>
    <property type="match status" value="1"/>
</dbReference>
<dbReference type="CDD" id="cd09274">
    <property type="entry name" value="RNase_HI_RT_Ty3"/>
    <property type="match status" value="1"/>
</dbReference>
<dbReference type="Gene3D" id="3.10.20.370">
    <property type="match status" value="1"/>
</dbReference>
<name>A0ABQ4YIS1_9ASTR</name>
<dbReference type="EMBL" id="BQNB010010391">
    <property type="protein sequence ID" value="GJS76653.1"/>
    <property type="molecule type" value="Genomic_DNA"/>
</dbReference>
<dbReference type="Gene3D" id="3.30.70.270">
    <property type="match status" value="1"/>
</dbReference>
<evidence type="ECO:0000313" key="4">
    <source>
        <dbReference type="Proteomes" id="UP001151760"/>
    </source>
</evidence>
<keyword evidence="1" id="KW-0511">Multifunctional enzyme</keyword>
<feature type="domain" description="Reverse transcriptase/retrotransposon-derived protein RNase H-like" evidence="2">
    <location>
        <begin position="236"/>
        <end position="330"/>
    </location>
</feature>
<evidence type="ECO:0000256" key="1">
    <source>
        <dbReference type="ARBA" id="ARBA00023268"/>
    </source>
</evidence>
<dbReference type="Proteomes" id="UP001151760">
    <property type="component" value="Unassembled WGS sequence"/>
</dbReference>
<dbReference type="SUPFAM" id="SSF56672">
    <property type="entry name" value="DNA/RNA polymerases"/>
    <property type="match status" value="1"/>
</dbReference>
<dbReference type="PANTHER" id="PTHR37984">
    <property type="entry name" value="PROTEIN CBG26694"/>
    <property type="match status" value="1"/>
</dbReference>
<comment type="caution">
    <text evidence="3">The sequence shown here is derived from an EMBL/GenBank/DDBJ whole genome shotgun (WGS) entry which is preliminary data.</text>
</comment>
<reference evidence="3" key="2">
    <citation type="submission" date="2022-01" db="EMBL/GenBank/DDBJ databases">
        <authorList>
            <person name="Yamashiro T."/>
            <person name="Shiraishi A."/>
            <person name="Satake H."/>
            <person name="Nakayama K."/>
        </authorList>
    </citation>
    <scope>NUCLEOTIDE SEQUENCE</scope>
</reference>
<proteinExistence type="predicted"/>
<sequence>MDEAAVRRMLKDQTDAIYVELHTQLTALHVELQGIKSLVLNRHGAGGDPGLSRSMRLEQGITRIETLTLKYNQPILHQQRFSKPTTLGDYITEARLGDQGVLSVNKTTIVNSGGEHNQKGATGVLYDQVLRLGELLIDDLFDQLQGLSIYLKIDLRSGYHQLRVRNKDIPKTAFRIRYRHYEFQIEAVKNWTSPTTPTEIRQFLGLAGYYRRFIKDFSKIAKSLTKLIQKNKKYIWGKDQESACQLLKQKLCEAPILSLPKGNDDFVVYCDTSHQGLGAVLMQIEKVIAYASQQLKPNEENYTTHDFELGTVVFALKIWRHYLYGTKCTVFTNPKSLQHILDQKELNMR</sequence>
<evidence type="ECO:0000313" key="3">
    <source>
        <dbReference type="EMBL" id="GJS76653.1"/>
    </source>
</evidence>
<dbReference type="Pfam" id="PF17919">
    <property type="entry name" value="RT_RNaseH_2"/>
    <property type="match status" value="1"/>
</dbReference>
<evidence type="ECO:0000259" key="2">
    <source>
        <dbReference type="Pfam" id="PF17919"/>
    </source>
</evidence>
<accession>A0ABQ4YIS1</accession>